<keyword evidence="3" id="KW-1185">Reference proteome</keyword>
<dbReference type="PANTHER" id="PTHR45717:SF4">
    <property type="entry name" value="OS04G0450200 PROTEIN"/>
    <property type="match status" value="1"/>
</dbReference>
<dbReference type="Proteomes" id="UP000030645">
    <property type="component" value="Unassembled WGS sequence"/>
</dbReference>
<organism evidence="2 3">
    <name type="scientific">Morus notabilis</name>
    <dbReference type="NCBI Taxonomy" id="981085"/>
    <lineage>
        <taxon>Eukaryota</taxon>
        <taxon>Viridiplantae</taxon>
        <taxon>Streptophyta</taxon>
        <taxon>Embryophyta</taxon>
        <taxon>Tracheophyta</taxon>
        <taxon>Spermatophyta</taxon>
        <taxon>Magnoliopsida</taxon>
        <taxon>eudicotyledons</taxon>
        <taxon>Gunneridae</taxon>
        <taxon>Pentapetalae</taxon>
        <taxon>rosids</taxon>
        <taxon>fabids</taxon>
        <taxon>Rosales</taxon>
        <taxon>Moraceae</taxon>
        <taxon>Moreae</taxon>
        <taxon>Morus</taxon>
    </lineage>
</organism>
<gene>
    <name evidence="2" type="ORF">L484_001062</name>
</gene>
<dbReference type="AlphaFoldDB" id="W9R5X8"/>
<sequence>MGFMMIGVVYNVTAPFRWWTTWDGGSVSFRQRLAELSLRRLVLVFQLHYASLEAGYPMRATPSPEAFNDVVRRYKEEEEEARAAMASRAVFLTLRRCREISSLADNSRPIPFFGKGETSRMFCSGTLRSYFVEEDSVESDDVKSRIFRLRLPKRSATNVLQRWISEGNQISISELRQISKDLRKSHRYKHALERRQNYTVFSC</sequence>
<protein>
    <submittedName>
        <fullName evidence="2">Uncharacterized protein</fullName>
    </submittedName>
</protein>
<comment type="similarity">
    <text evidence="1">Belongs to the PPR family. P subfamily.</text>
</comment>
<name>W9R5X8_9ROSA</name>
<accession>W9R5X8</accession>
<dbReference type="STRING" id="981085.W9R5X8"/>
<dbReference type="EMBL" id="KE344352">
    <property type="protein sequence ID" value="EXB57865.1"/>
    <property type="molecule type" value="Genomic_DNA"/>
</dbReference>
<dbReference type="PANTHER" id="PTHR45717">
    <property type="entry name" value="OS12G0527900 PROTEIN"/>
    <property type="match status" value="1"/>
</dbReference>
<reference evidence="3" key="1">
    <citation type="submission" date="2013-01" db="EMBL/GenBank/DDBJ databases">
        <title>Draft Genome Sequence of a Mulberry Tree, Morus notabilis C.K. Schneid.</title>
        <authorList>
            <person name="He N."/>
            <person name="Zhao S."/>
        </authorList>
    </citation>
    <scope>NUCLEOTIDE SEQUENCE</scope>
</reference>
<evidence type="ECO:0000313" key="2">
    <source>
        <dbReference type="EMBL" id="EXB57865.1"/>
    </source>
</evidence>
<proteinExistence type="inferred from homology"/>
<dbReference type="GO" id="GO:0005739">
    <property type="term" value="C:mitochondrion"/>
    <property type="evidence" value="ECO:0007669"/>
    <property type="project" value="TreeGrafter"/>
</dbReference>
<evidence type="ECO:0000313" key="3">
    <source>
        <dbReference type="Proteomes" id="UP000030645"/>
    </source>
</evidence>
<evidence type="ECO:0000256" key="1">
    <source>
        <dbReference type="ARBA" id="ARBA00007626"/>
    </source>
</evidence>
<dbReference type="eggNOG" id="KOG4197">
    <property type="taxonomic scope" value="Eukaryota"/>
</dbReference>